<name>A0A223DQE1_KLEPN</name>
<dbReference type="AlphaFoldDB" id="A0A223DQE1"/>
<gene>
    <name evidence="3" type="primary">tcpQ</name>
</gene>
<organism evidence="3">
    <name type="scientific">Klebsiella pneumoniae</name>
    <dbReference type="NCBI Taxonomy" id="573"/>
    <lineage>
        <taxon>Bacteria</taxon>
        <taxon>Pseudomonadati</taxon>
        <taxon>Pseudomonadota</taxon>
        <taxon>Gammaproteobacteria</taxon>
        <taxon>Enterobacterales</taxon>
        <taxon>Enterobacteriaceae</taxon>
        <taxon>Klebsiella/Raoultella group</taxon>
        <taxon>Klebsiella</taxon>
        <taxon>Klebsiella pneumoniae complex</taxon>
    </lineage>
</organism>
<feature type="region of interest" description="Disordered" evidence="1">
    <location>
        <begin position="91"/>
        <end position="130"/>
    </location>
</feature>
<dbReference type="RefSeq" id="WP_172690090.1">
    <property type="nucleotide sequence ID" value="NZ_KY978631.1"/>
</dbReference>
<evidence type="ECO:0000259" key="2">
    <source>
        <dbReference type="Pfam" id="PF10671"/>
    </source>
</evidence>
<proteinExistence type="predicted"/>
<feature type="compositionally biased region" description="Polar residues" evidence="1">
    <location>
        <begin position="106"/>
        <end position="127"/>
    </location>
</feature>
<evidence type="ECO:0000256" key="1">
    <source>
        <dbReference type="SAM" id="MobiDB-lite"/>
    </source>
</evidence>
<sequence>MKTSKLIILAASAISVAGCSSNKLPLPKGDKQALNQNGIPAELAIAIAREKSRALSTATSNSQLNTTYSKAAIQPVETNKFSHAKNNASTGYSVTVSKDNKRESKNSSVPVTTYKSTAPRNPFSGSRNDPKVNAIVSSTYSNPIKNVAPLKTGAVDGKHQAVSKTGSIAVDKKITQPAVSLKPIALEVTNSKVWIANAGSSLNKTLNKWVQDEKCSVTQRWNIVWPENIDYPIDVQLSFNGSFYDVITKMFSLYSKAEKPLYLDVYPQPSCVLYVSTTANGKKR</sequence>
<reference evidence="3" key="1">
    <citation type="submission" date="2019-05" db="EMBL/GenBank/DDBJ databases">
        <title>Complete sequence of plasmid p447-IMP harbouring the metallo-beta-lactamase gene blaIMP-8.</title>
        <authorList>
            <person name="Zhan Z."/>
            <person name="Feng J."/>
            <person name="Jiang X."/>
            <person name="Liang Q."/>
            <person name="Liang L."/>
            <person name="Yuan M."/>
            <person name="Fang H."/>
            <person name="Li P."/>
            <person name="Zhou D."/>
        </authorList>
    </citation>
    <scope>NUCLEOTIDE SEQUENCE</scope>
    <source>
        <strain evidence="3">447</strain>
        <plasmid evidence="3">p447-IMP</plasmid>
    </source>
</reference>
<accession>A0A223DQE1</accession>
<geneLocation type="plasmid" evidence="3">
    <name>p447-IMP</name>
</geneLocation>
<keyword evidence="3" id="KW-0614">Plasmid</keyword>
<feature type="domain" description="Toxin co-regulated pilus biosynthesis protein Q C-terminal" evidence="2">
    <location>
        <begin position="193"/>
        <end position="275"/>
    </location>
</feature>
<dbReference type="PROSITE" id="PS51257">
    <property type="entry name" value="PROKAR_LIPOPROTEIN"/>
    <property type="match status" value="1"/>
</dbReference>
<dbReference type="EMBL" id="KY978631">
    <property type="protein sequence ID" value="ASS84908.1"/>
    <property type="molecule type" value="Genomic_DNA"/>
</dbReference>
<dbReference type="Pfam" id="PF10671">
    <property type="entry name" value="TcpQ"/>
    <property type="match status" value="1"/>
</dbReference>
<protein>
    <submittedName>
        <fullName evidence="3">Toxin coregulated pilus biosynthesis protein TcpQ</fullName>
    </submittedName>
</protein>
<dbReference type="InterPro" id="IPR018927">
    <property type="entry name" value="Pilus_synth_Q_C"/>
</dbReference>
<evidence type="ECO:0000313" key="3">
    <source>
        <dbReference type="EMBL" id="ASS84908.1"/>
    </source>
</evidence>